<evidence type="ECO:0000256" key="4">
    <source>
        <dbReference type="ARBA" id="ARBA00022670"/>
    </source>
</evidence>
<keyword evidence="6" id="KW-0378">Hydrolase</keyword>
<dbReference type="NCBIfam" id="NF008745">
    <property type="entry name" value="PRK11778.1"/>
    <property type="match status" value="1"/>
</dbReference>
<reference evidence="14" key="1">
    <citation type="journal article" date="2014" name="Int. J. Syst. Evol. Microbiol.">
        <title>Complete genome sequence of Corynebacterium casei LMG S-19264T (=DSM 44701T), isolated from a smear-ripened cheese.</title>
        <authorList>
            <consortium name="US DOE Joint Genome Institute (JGI-PGF)"/>
            <person name="Walter F."/>
            <person name="Albersmeier A."/>
            <person name="Kalinowski J."/>
            <person name="Ruckert C."/>
        </authorList>
    </citation>
    <scope>NUCLEOTIDE SEQUENCE</scope>
    <source>
        <strain evidence="14">CGMCC 1.15425</strain>
    </source>
</reference>
<evidence type="ECO:0000256" key="1">
    <source>
        <dbReference type="ARBA" id="ARBA00004236"/>
    </source>
</evidence>
<dbReference type="CDD" id="cd07023">
    <property type="entry name" value="S49_Sppa_N_C"/>
    <property type="match status" value="1"/>
</dbReference>
<dbReference type="GO" id="GO:0006508">
    <property type="term" value="P:proteolysis"/>
    <property type="evidence" value="ECO:0007669"/>
    <property type="project" value="UniProtKB-KW"/>
</dbReference>
<feature type="region of interest" description="Disordered" evidence="10">
    <location>
        <begin position="76"/>
        <end position="96"/>
    </location>
</feature>
<evidence type="ECO:0000256" key="10">
    <source>
        <dbReference type="SAM" id="MobiDB-lite"/>
    </source>
</evidence>
<dbReference type="Gene3D" id="6.20.330.10">
    <property type="match status" value="1"/>
</dbReference>
<proteinExistence type="inferred from homology"/>
<gene>
    <name evidence="14" type="ORF">GCM10011403_19240</name>
</gene>
<evidence type="ECO:0000256" key="8">
    <source>
        <dbReference type="ARBA" id="ARBA00022989"/>
    </source>
</evidence>
<name>A0A916VJL6_9GAMM</name>
<evidence type="ECO:0000256" key="7">
    <source>
        <dbReference type="ARBA" id="ARBA00022825"/>
    </source>
</evidence>
<feature type="domain" description="Peptidase S49" evidence="12">
    <location>
        <begin position="162"/>
        <end position="308"/>
    </location>
</feature>
<comment type="subcellular location">
    <subcellularLocation>
        <location evidence="1">Cell membrane</location>
    </subcellularLocation>
</comment>
<comment type="caution">
    <text evidence="14">The sequence shown here is derived from an EMBL/GenBank/DDBJ whole genome shotgun (WGS) entry which is preliminary data.</text>
</comment>
<protein>
    <submittedName>
        <fullName evidence="14">Protease</fullName>
    </submittedName>
</protein>
<dbReference type="AlphaFoldDB" id="A0A916VJL6"/>
<keyword evidence="8 11" id="KW-1133">Transmembrane helix</keyword>
<evidence type="ECO:0000256" key="5">
    <source>
        <dbReference type="ARBA" id="ARBA00022692"/>
    </source>
</evidence>
<dbReference type="SUPFAM" id="SSF52096">
    <property type="entry name" value="ClpP/crotonase"/>
    <property type="match status" value="1"/>
</dbReference>
<dbReference type="PANTHER" id="PTHR42987">
    <property type="entry name" value="PEPTIDASE S49"/>
    <property type="match status" value="1"/>
</dbReference>
<feature type="domain" description="Peptidase S49 N-terminal proteobacteria" evidence="13">
    <location>
        <begin position="2"/>
        <end position="158"/>
    </location>
</feature>
<dbReference type="InterPro" id="IPR002142">
    <property type="entry name" value="Peptidase_S49"/>
</dbReference>
<dbReference type="InterPro" id="IPR047272">
    <property type="entry name" value="S49_SppA_C"/>
</dbReference>
<evidence type="ECO:0000313" key="15">
    <source>
        <dbReference type="Proteomes" id="UP000627715"/>
    </source>
</evidence>
<dbReference type="Pfam" id="PF01343">
    <property type="entry name" value="Peptidase_S49"/>
    <property type="match status" value="1"/>
</dbReference>
<evidence type="ECO:0000259" key="13">
    <source>
        <dbReference type="Pfam" id="PF08496"/>
    </source>
</evidence>
<dbReference type="Proteomes" id="UP000627715">
    <property type="component" value="Unassembled WGS sequence"/>
</dbReference>
<evidence type="ECO:0000256" key="3">
    <source>
        <dbReference type="ARBA" id="ARBA00022475"/>
    </source>
</evidence>
<comment type="similarity">
    <text evidence="2">Belongs to the peptidase S49 family.</text>
</comment>
<evidence type="ECO:0000259" key="12">
    <source>
        <dbReference type="Pfam" id="PF01343"/>
    </source>
</evidence>
<evidence type="ECO:0000256" key="9">
    <source>
        <dbReference type="ARBA" id="ARBA00023136"/>
    </source>
</evidence>
<evidence type="ECO:0000256" key="11">
    <source>
        <dbReference type="SAM" id="Phobius"/>
    </source>
</evidence>
<organism evidence="14 15">
    <name type="scientific">Pseudohongiella nitratireducens</name>
    <dbReference type="NCBI Taxonomy" id="1768907"/>
    <lineage>
        <taxon>Bacteria</taxon>
        <taxon>Pseudomonadati</taxon>
        <taxon>Pseudomonadota</taxon>
        <taxon>Gammaproteobacteria</taxon>
        <taxon>Pseudomonadales</taxon>
        <taxon>Pseudohongiellaceae</taxon>
        <taxon>Pseudohongiella</taxon>
    </lineage>
</organism>
<dbReference type="InterPro" id="IPR029045">
    <property type="entry name" value="ClpP/crotonase-like_dom_sf"/>
</dbReference>
<keyword evidence="15" id="KW-1185">Reference proteome</keyword>
<evidence type="ECO:0000256" key="6">
    <source>
        <dbReference type="ARBA" id="ARBA00022801"/>
    </source>
</evidence>
<accession>A0A916VJL6</accession>
<evidence type="ECO:0000256" key="2">
    <source>
        <dbReference type="ARBA" id="ARBA00008683"/>
    </source>
</evidence>
<reference evidence="14" key="2">
    <citation type="submission" date="2020-09" db="EMBL/GenBank/DDBJ databases">
        <authorList>
            <person name="Sun Q."/>
            <person name="Zhou Y."/>
        </authorList>
    </citation>
    <scope>NUCLEOTIDE SEQUENCE</scope>
    <source>
        <strain evidence="14">CGMCC 1.15425</strain>
    </source>
</reference>
<keyword evidence="5 11" id="KW-0812">Transmembrane</keyword>
<dbReference type="GO" id="GO:0005886">
    <property type="term" value="C:plasma membrane"/>
    <property type="evidence" value="ECO:0007669"/>
    <property type="project" value="UniProtKB-SubCell"/>
</dbReference>
<evidence type="ECO:0000313" key="14">
    <source>
        <dbReference type="EMBL" id="GFZ76390.1"/>
    </source>
</evidence>
<dbReference type="GO" id="GO:0004252">
    <property type="term" value="F:serine-type endopeptidase activity"/>
    <property type="evidence" value="ECO:0007669"/>
    <property type="project" value="InterPro"/>
</dbReference>
<keyword evidence="4 14" id="KW-0645">Protease</keyword>
<dbReference type="OrthoDB" id="5614232at2"/>
<dbReference type="Gene3D" id="3.90.226.10">
    <property type="entry name" value="2-enoyl-CoA Hydratase, Chain A, domain 1"/>
    <property type="match status" value="1"/>
</dbReference>
<dbReference type="InterPro" id="IPR013703">
    <property type="entry name" value="Peptidase_S49_N_proteobac"/>
</dbReference>
<sequence length="350" mass="39832">MEFLSEYGLFLAKSITVVLVVIVILNLLVAASKSTRRQQHRGSISVINLNKELDSQKRELQRELLDKPLFKKLLKQEKKRDKDKEKKRQGAGEKASEDRRRRVYVLNFDGDMAANGVESLREEITTVLTMADKSDEVVVRLESPGGMVHGYGLAASQLLRVRQKQIPLVVCVDKVAASGGYMMACVAEKILAAPFAVLGSIGVLMQMPNIHRLLKKNDVDFEMITAGEYKRTLTPFTEITEKGRDKVQQDIQEMHELFKDWVKRHRPVVDIEKVATGETWVGVQAYERQLVDQVMTSDDYIVQACETSDVYEVVYEIKQPLGEKIGGVLQRVLDKSVMTWWQRLSNRHIT</sequence>
<dbReference type="EMBL" id="BMIY01000008">
    <property type="protein sequence ID" value="GFZ76390.1"/>
    <property type="molecule type" value="Genomic_DNA"/>
</dbReference>
<dbReference type="RefSeq" id="WP_068811865.1">
    <property type="nucleotide sequence ID" value="NZ_BMIY01000008.1"/>
</dbReference>
<keyword evidence="9 11" id="KW-0472">Membrane</keyword>
<dbReference type="PANTHER" id="PTHR42987:SF4">
    <property type="entry name" value="PROTEASE SOHB-RELATED"/>
    <property type="match status" value="1"/>
</dbReference>
<feature type="transmembrane region" description="Helical" evidence="11">
    <location>
        <begin position="190"/>
        <end position="207"/>
    </location>
</feature>
<feature type="transmembrane region" description="Helical" evidence="11">
    <location>
        <begin position="12"/>
        <end position="31"/>
    </location>
</feature>
<keyword evidence="7" id="KW-0720">Serine protease</keyword>
<keyword evidence="3" id="KW-1003">Cell membrane</keyword>
<dbReference type="Pfam" id="PF08496">
    <property type="entry name" value="Peptidase_S49_N"/>
    <property type="match status" value="1"/>
</dbReference>